<comment type="caution">
    <text evidence="1">The sequence shown here is derived from an EMBL/GenBank/DDBJ whole genome shotgun (WGS) entry which is preliminary data.</text>
</comment>
<evidence type="ECO:0000313" key="2">
    <source>
        <dbReference type="Proteomes" id="UP001056120"/>
    </source>
</evidence>
<keyword evidence="2" id="KW-1185">Reference proteome</keyword>
<reference evidence="2" key="1">
    <citation type="journal article" date="2022" name="Mol. Ecol. Resour.">
        <title>The genomes of chicory, endive, great burdock and yacon provide insights into Asteraceae palaeo-polyploidization history and plant inulin production.</title>
        <authorList>
            <person name="Fan W."/>
            <person name="Wang S."/>
            <person name="Wang H."/>
            <person name="Wang A."/>
            <person name="Jiang F."/>
            <person name="Liu H."/>
            <person name="Zhao H."/>
            <person name="Xu D."/>
            <person name="Zhang Y."/>
        </authorList>
    </citation>
    <scope>NUCLEOTIDE SEQUENCE [LARGE SCALE GENOMIC DNA]</scope>
    <source>
        <strain evidence="2">cv. Yunnan</strain>
    </source>
</reference>
<dbReference type="Proteomes" id="UP001056120">
    <property type="component" value="Linkage Group LG16"/>
</dbReference>
<gene>
    <name evidence="1" type="ORF">L1987_49664</name>
</gene>
<sequence length="196" mass="21989">MKQLKEVKQRQVTGRAYVSTSYDATTLFINDEIDEITDFKNKLLDKEEEKQTFECNNDKCTAPVISAVPRSYTISRMTDDSTIISSSLLLKKSIGLKIGMSDNDTSQETVNLKGTLLVTDDNETPLSLRMPSTGRSTLADEKTRKTITHCDLKRNLVEVYDLDESPAQSSTKPRKNVMEAPKVDGNPKLLIPKLEK</sequence>
<organism evidence="1 2">
    <name type="scientific">Smallanthus sonchifolius</name>
    <dbReference type="NCBI Taxonomy" id="185202"/>
    <lineage>
        <taxon>Eukaryota</taxon>
        <taxon>Viridiplantae</taxon>
        <taxon>Streptophyta</taxon>
        <taxon>Embryophyta</taxon>
        <taxon>Tracheophyta</taxon>
        <taxon>Spermatophyta</taxon>
        <taxon>Magnoliopsida</taxon>
        <taxon>eudicotyledons</taxon>
        <taxon>Gunneridae</taxon>
        <taxon>Pentapetalae</taxon>
        <taxon>asterids</taxon>
        <taxon>campanulids</taxon>
        <taxon>Asterales</taxon>
        <taxon>Asteraceae</taxon>
        <taxon>Asteroideae</taxon>
        <taxon>Heliantheae alliance</taxon>
        <taxon>Millerieae</taxon>
        <taxon>Smallanthus</taxon>
    </lineage>
</organism>
<protein>
    <submittedName>
        <fullName evidence="1">Uncharacterized protein</fullName>
    </submittedName>
</protein>
<reference evidence="1 2" key="2">
    <citation type="journal article" date="2022" name="Mol. Ecol. Resour.">
        <title>The genomes of chicory, endive, great burdock and yacon provide insights into Asteraceae paleo-polyploidization history and plant inulin production.</title>
        <authorList>
            <person name="Fan W."/>
            <person name="Wang S."/>
            <person name="Wang H."/>
            <person name="Wang A."/>
            <person name="Jiang F."/>
            <person name="Liu H."/>
            <person name="Zhao H."/>
            <person name="Xu D."/>
            <person name="Zhang Y."/>
        </authorList>
    </citation>
    <scope>NUCLEOTIDE SEQUENCE [LARGE SCALE GENOMIC DNA]</scope>
    <source>
        <strain evidence="2">cv. Yunnan</strain>
        <tissue evidence="1">Leaves</tissue>
    </source>
</reference>
<accession>A0ACB9FWA4</accession>
<evidence type="ECO:0000313" key="1">
    <source>
        <dbReference type="EMBL" id="KAI3775096.1"/>
    </source>
</evidence>
<proteinExistence type="predicted"/>
<dbReference type="EMBL" id="CM042033">
    <property type="protein sequence ID" value="KAI3775096.1"/>
    <property type="molecule type" value="Genomic_DNA"/>
</dbReference>
<name>A0ACB9FWA4_9ASTR</name>